<name>A0ACB7YVJ1_9ERIC</name>
<organism evidence="1 2">
    <name type="scientific">Vaccinium darrowii</name>
    <dbReference type="NCBI Taxonomy" id="229202"/>
    <lineage>
        <taxon>Eukaryota</taxon>
        <taxon>Viridiplantae</taxon>
        <taxon>Streptophyta</taxon>
        <taxon>Embryophyta</taxon>
        <taxon>Tracheophyta</taxon>
        <taxon>Spermatophyta</taxon>
        <taxon>Magnoliopsida</taxon>
        <taxon>eudicotyledons</taxon>
        <taxon>Gunneridae</taxon>
        <taxon>Pentapetalae</taxon>
        <taxon>asterids</taxon>
        <taxon>Ericales</taxon>
        <taxon>Ericaceae</taxon>
        <taxon>Vaccinioideae</taxon>
        <taxon>Vaccinieae</taxon>
        <taxon>Vaccinium</taxon>
    </lineage>
</organism>
<reference evidence="1 2" key="1">
    <citation type="journal article" date="2021" name="Hortic Res">
        <title>High-quality reference genome and annotation aids understanding of berry development for evergreen blueberry (Vaccinium darrowii).</title>
        <authorList>
            <person name="Yu J."/>
            <person name="Hulse-Kemp A.M."/>
            <person name="Babiker E."/>
            <person name="Staton M."/>
        </authorList>
    </citation>
    <scope>NUCLEOTIDE SEQUENCE [LARGE SCALE GENOMIC DNA]</scope>
    <source>
        <strain evidence="2">cv. NJ 8807/NJ 8810</strain>
        <tissue evidence="1">Young leaf</tissue>
    </source>
</reference>
<protein>
    <submittedName>
        <fullName evidence="1">Uncharacterized protein</fullName>
    </submittedName>
</protein>
<sequence>MAVTEKCDVYSFGVLTHEILMLSHPGELISNLYSSTDNQNVQLAKVLDPRLSLPTSQKLKDELDSIMNLAIWCLRADPNSRPTMYEVSQVLEMKAAAAGESPENQLQASENQGIEKFETPPAIAKLQISNLRTLTLTEVL</sequence>
<evidence type="ECO:0000313" key="2">
    <source>
        <dbReference type="Proteomes" id="UP000828048"/>
    </source>
</evidence>
<proteinExistence type="predicted"/>
<accession>A0ACB7YVJ1</accession>
<gene>
    <name evidence="1" type="ORF">Vadar_013356</name>
</gene>
<dbReference type="Proteomes" id="UP000828048">
    <property type="component" value="Chromosome 3"/>
</dbReference>
<dbReference type="EMBL" id="CM037153">
    <property type="protein sequence ID" value="KAH7857493.1"/>
    <property type="molecule type" value="Genomic_DNA"/>
</dbReference>
<evidence type="ECO:0000313" key="1">
    <source>
        <dbReference type="EMBL" id="KAH7857493.1"/>
    </source>
</evidence>
<comment type="caution">
    <text evidence="1">The sequence shown here is derived from an EMBL/GenBank/DDBJ whole genome shotgun (WGS) entry which is preliminary data.</text>
</comment>
<keyword evidence="2" id="KW-1185">Reference proteome</keyword>